<dbReference type="AlphaFoldDB" id="A0A7J6N5B1"/>
<dbReference type="OrthoDB" id="309640at2759"/>
<dbReference type="InterPro" id="IPR035959">
    <property type="entry name" value="RutC-like_sf"/>
</dbReference>
<name>A0A7J6N5B1_PERCH</name>
<dbReference type="CDD" id="cd02199">
    <property type="entry name" value="YjgF_YER057c_UK114_like_1"/>
    <property type="match status" value="1"/>
</dbReference>
<feature type="domain" description="Endoribonuclease L-PSP/chorismate mutase-like" evidence="1">
    <location>
        <begin position="6"/>
        <end position="147"/>
    </location>
</feature>
<dbReference type="PANTHER" id="PTHR43760:SF1">
    <property type="entry name" value="ENDORIBONUCLEASE L-PSP_CHORISMATE MUTASE-LIKE DOMAIN-CONTAINING PROTEIN"/>
    <property type="match status" value="1"/>
</dbReference>
<dbReference type="InterPro" id="IPR013813">
    <property type="entry name" value="Endoribo_LPSP/chorism_mut-like"/>
</dbReference>
<comment type="caution">
    <text evidence="2">The sequence shown here is derived from an EMBL/GenBank/DDBJ whole genome shotgun (WGS) entry which is preliminary data.</text>
</comment>
<protein>
    <recommendedName>
        <fullName evidence="1">Endoribonuclease L-PSP/chorismate mutase-like domain-containing protein</fullName>
    </recommendedName>
</protein>
<sequence length="171" mass="17694">MSSVIESRIASLGLTLPSGATPLANYMPYSKTGNLVFVSGQLPKEVKTDGTAFFHQGKLGENCTVEQGQAAAKACGLNMIAQVKEACGGDLSKVKSVVKVEGFVNSTPEFTDQPKVINGCSDLLVDVFGEEVGRHSRFAIGCASLPLGVAVEIGGVSRSPSKSSCIVAEAV</sequence>
<proteinExistence type="predicted"/>
<dbReference type="EMBL" id="JAAPAO010000003">
    <property type="protein sequence ID" value="KAF4678131.1"/>
    <property type="molecule type" value="Genomic_DNA"/>
</dbReference>
<accession>A0A7J6N5B1</accession>
<evidence type="ECO:0000313" key="2">
    <source>
        <dbReference type="EMBL" id="KAF4678131.1"/>
    </source>
</evidence>
<organism evidence="2 3">
    <name type="scientific">Perkinsus chesapeaki</name>
    <name type="common">Clam parasite</name>
    <name type="synonym">Perkinsus andrewsi</name>
    <dbReference type="NCBI Taxonomy" id="330153"/>
    <lineage>
        <taxon>Eukaryota</taxon>
        <taxon>Sar</taxon>
        <taxon>Alveolata</taxon>
        <taxon>Perkinsozoa</taxon>
        <taxon>Perkinsea</taxon>
        <taxon>Perkinsida</taxon>
        <taxon>Perkinsidae</taxon>
        <taxon>Perkinsus</taxon>
    </lineage>
</organism>
<reference evidence="2 3" key="1">
    <citation type="submission" date="2020-04" db="EMBL/GenBank/DDBJ databases">
        <title>Perkinsus chesapeaki whole genome sequence.</title>
        <authorList>
            <person name="Bogema D.R."/>
        </authorList>
    </citation>
    <scope>NUCLEOTIDE SEQUENCE [LARGE SCALE GENOMIC DNA]</scope>
    <source>
        <strain evidence="2">ATCC PRA-425</strain>
    </source>
</reference>
<gene>
    <name evidence="2" type="ORF">FOL47_005410</name>
</gene>
<dbReference type="SUPFAM" id="SSF55298">
    <property type="entry name" value="YjgF-like"/>
    <property type="match status" value="1"/>
</dbReference>
<keyword evidence="3" id="KW-1185">Reference proteome</keyword>
<dbReference type="Pfam" id="PF14588">
    <property type="entry name" value="YjgF_endoribonc"/>
    <property type="match status" value="1"/>
</dbReference>
<dbReference type="Gene3D" id="3.30.1330.40">
    <property type="entry name" value="RutC-like"/>
    <property type="match status" value="1"/>
</dbReference>
<dbReference type="Proteomes" id="UP000591131">
    <property type="component" value="Unassembled WGS sequence"/>
</dbReference>
<evidence type="ECO:0000259" key="1">
    <source>
        <dbReference type="Pfam" id="PF14588"/>
    </source>
</evidence>
<dbReference type="PANTHER" id="PTHR43760">
    <property type="entry name" value="ENDORIBONUCLEASE-RELATED"/>
    <property type="match status" value="1"/>
</dbReference>
<evidence type="ECO:0000313" key="3">
    <source>
        <dbReference type="Proteomes" id="UP000591131"/>
    </source>
</evidence>